<accession>A0A1Y2GXA0</accession>
<evidence type="ECO:0000313" key="2">
    <source>
        <dbReference type="EMBL" id="ORZ26907.1"/>
    </source>
</evidence>
<evidence type="ECO:0000256" key="1">
    <source>
        <dbReference type="SAM" id="MobiDB-lite"/>
    </source>
</evidence>
<feature type="compositionally biased region" description="Low complexity" evidence="1">
    <location>
        <begin position="237"/>
        <end position="256"/>
    </location>
</feature>
<name>A0A1Y2GXA0_9FUNG</name>
<feature type="compositionally biased region" description="Low complexity" evidence="1">
    <location>
        <begin position="324"/>
        <end position="333"/>
    </location>
</feature>
<gene>
    <name evidence="2" type="ORF">BCR41DRAFT_347047</name>
</gene>
<dbReference type="InParanoid" id="A0A1Y2GXA0"/>
<evidence type="ECO:0000313" key="3">
    <source>
        <dbReference type="Proteomes" id="UP000193648"/>
    </source>
</evidence>
<feature type="compositionally biased region" description="Low complexity" evidence="1">
    <location>
        <begin position="275"/>
        <end position="291"/>
    </location>
</feature>
<dbReference type="RefSeq" id="XP_021884654.1">
    <property type="nucleotide sequence ID" value="XM_022023015.1"/>
</dbReference>
<proteinExistence type="predicted"/>
<dbReference type="Proteomes" id="UP000193648">
    <property type="component" value="Unassembled WGS sequence"/>
</dbReference>
<feature type="region of interest" description="Disordered" evidence="1">
    <location>
        <begin position="237"/>
        <end position="333"/>
    </location>
</feature>
<reference evidence="2 3" key="1">
    <citation type="submission" date="2016-07" db="EMBL/GenBank/DDBJ databases">
        <title>Pervasive Adenine N6-methylation of Active Genes in Fungi.</title>
        <authorList>
            <consortium name="DOE Joint Genome Institute"/>
            <person name="Mondo S.J."/>
            <person name="Dannebaum R.O."/>
            <person name="Kuo R.C."/>
            <person name="Labutti K."/>
            <person name="Haridas S."/>
            <person name="Kuo A."/>
            <person name="Salamov A."/>
            <person name="Ahrendt S.R."/>
            <person name="Lipzen A."/>
            <person name="Sullivan W."/>
            <person name="Andreopoulos W.B."/>
            <person name="Clum A."/>
            <person name="Lindquist E."/>
            <person name="Daum C."/>
            <person name="Ramamoorthy G.K."/>
            <person name="Gryganskyi A."/>
            <person name="Culley D."/>
            <person name="Magnuson J.K."/>
            <person name="James T.Y."/>
            <person name="O'Malley M.A."/>
            <person name="Stajich J.E."/>
            <person name="Spatafora J.W."/>
            <person name="Visel A."/>
            <person name="Grigoriev I.V."/>
        </authorList>
    </citation>
    <scope>NUCLEOTIDE SEQUENCE [LARGE SCALE GENOMIC DNA]</scope>
    <source>
        <strain evidence="2 3">NRRL 3116</strain>
    </source>
</reference>
<feature type="compositionally biased region" description="Low complexity" evidence="1">
    <location>
        <begin position="106"/>
        <end position="116"/>
    </location>
</feature>
<sequence>MATTGLNRTNYSEDLSTPSVYQRKRISQRYCSSSASSYTTYSSALAAAYQQHQLQLQLSHHQPTRSSRQSLDQNPYSTYSTDQYPAYHPFEHTFENSDTKYRGVCNNNNSNNSYNSTLRDNGIHKTRSDLYTDASVSKRYSSPSSNHHKSPPSPYLNTLDPVCQSSLSSHESSALPSPSLSVSSTDSMFSSTSGTSMAHCSPILPNAAISALLLHDAPSSESSLASSPVLSYCSSPRMPFSPVSSPSPSLSSSSSPSPSPPPAMSITRRNRRTASTGSGSSQLSESSQLSGYTSQSNSHSSRSGPMKGKGRSPLSRPWSTHGHSATSKMASASRASSKAAAVDSYNSPQTIVQNSTRYIGFLLLPLFPLLLFALCAQTSKNFETPAKYGV</sequence>
<feature type="compositionally biased region" description="Basic and acidic residues" evidence="1">
    <location>
        <begin position="121"/>
        <end position="130"/>
    </location>
</feature>
<dbReference type="AlphaFoldDB" id="A0A1Y2GXA0"/>
<feature type="region of interest" description="Disordered" evidence="1">
    <location>
        <begin position="57"/>
        <end position="84"/>
    </location>
</feature>
<feature type="region of interest" description="Disordered" evidence="1">
    <location>
        <begin position="104"/>
        <end position="188"/>
    </location>
</feature>
<dbReference type="EMBL" id="MCFF01000005">
    <property type="protein sequence ID" value="ORZ26907.1"/>
    <property type="molecule type" value="Genomic_DNA"/>
</dbReference>
<feature type="compositionally biased region" description="Polar residues" evidence="1">
    <location>
        <begin position="64"/>
        <end position="83"/>
    </location>
</feature>
<dbReference type="GeneID" id="33564859"/>
<protein>
    <submittedName>
        <fullName evidence="2">Uncharacterized protein</fullName>
    </submittedName>
</protein>
<comment type="caution">
    <text evidence="2">The sequence shown here is derived from an EMBL/GenBank/DDBJ whole genome shotgun (WGS) entry which is preliminary data.</text>
</comment>
<feature type="compositionally biased region" description="Low complexity" evidence="1">
    <location>
        <begin position="165"/>
        <end position="188"/>
    </location>
</feature>
<keyword evidence="3" id="KW-1185">Reference proteome</keyword>
<feature type="compositionally biased region" description="Polar residues" evidence="1">
    <location>
        <begin position="292"/>
        <end position="303"/>
    </location>
</feature>
<organism evidence="2 3">
    <name type="scientific">Lobosporangium transversale</name>
    <dbReference type="NCBI Taxonomy" id="64571"/>
    <lineage>
        <taxon>Eukaryota</taxon>
        <taxon>Fungi</taxon>
        <taxon>Fungi incertae sedis</taxon>
        <taxon>Mucoromycota</taxon>
        <taxon>Mortierellomycotina</taxon>
        <taxon>Mortierellomycetes</taxon>
        <taxon>Mortierellales</taxon>
        <taxon>Mortierellaceae</taxon>
        <taxon>Lobosporangium</taxon>
    </lineage>
</organism>